<gene>
    <name evidence="2" type="ORF">HF394_18840</name>
</gene>
<dbReference type="AlphaFoldDB" id="A0A7H8QFS0"/>
<keyword evidence="2" id="KW-0808">Transferase</keyword>
<organism evidence="2 3">
    <name type="scientific">Planococcus glaciei</name>
    <dbReference type="NCBI Taxonomy" id="459472"/>
    <lineage>
        <taxon>Bacteria</taxon>
        <taxon>Bacillati</taxon>
        <taxon>Bacillota</taxon>
        <taxon>Bacilli</taxon>
        <taxon>Bacillales</taxon>
        <taxon>Caryophanaceae</taxon>
        <taxon>Planococcus</taxon>
    </lineage>
</organism>
<dbReference type="CDD" id="cd04301">
    <property type="entry name" value="NAT_SF"/>
    <property type="match status" value="1"/>
</dbReference>
<dbReference type="Gene3D" id="3.40.630.30">
    <property type="match status" value="1"/>
</dbReference>
<protein>
    <submittedName>
        <fullName evidence="2">GNAT family N-acetyltransferase</fullName>
    </submittedName>
</protein>
<reference evidence="3" key="2">
    <citation type="submission" date="2020-06" db="EMBL/GenBank/DDBJ databases">
        <title>Isolation of Planomicrobium glaciei.</title>
        <authorList>
            <person name="Malisova L."/>
            <person name="Safrankova R."/>
            <person name="Jakubu V."/>
            <person name="Spanelova P."/>
        </authorList>
    </citation>
    <scope>NUCLEOTIDE SEQUENCE [LARGE SCALE GENOMIC DNA]</scope>
    <source>
        <strain evidence="3">NRL-ATB46093</strain>
    </source>
</reference>
<evidence type="ECO:0000313" key="2">
    <source>
        <dbReference type="EMBL" id="QKX52776.1"/>
    </source>
</evidence>
<name>A0A7H8QFS0_9BACL</name>
<dbReference type="InterPro" id="IPR000182">
    <property type="entry name" value="GNAT_dom"/>
</dbReference>
<evidence type="ECO:0000259" key="1">
    <source>
        <dbReference type="PROSITE" id="PS51186"/>
    </source>
</evidence>
<dbReference type="SUPFAM" id="SSF55729">
    <property type="entry name" value="Acyl-CoA N-acyltransferases (Nat)"/>
    <property type="match status" value="1"/>
</dbReference>
<dbReference type="Proteomes" id="UP000509222">
    <property type="component" value="Chromosome"/>
</dbReference>
<reference evidence="2 3" key="1">
    <citation type="submission" date="2020-04" db="EMBL/GenBank/DDBJ databases">
        <authorList>
            <person name="Pajer P."/>
            <person name="Broz P."/>
        </authorList>
    </citation>
    <scope>NUCLEOTIDE SEQUENCE [LARGE SCALE GENOMIC DNA]</scope>
    <source>
        <strain evidence="3">NRL-ATB46093</strain>
    </source>
</reference>
<dbReference type="EMBL" id="CP051177">
    <property type="protein sequence ID" value="QKX52776.1"/>
    <property type="molecule type" value="Genomic_DNA"/>
</dbReference>
<evidence type="ECO:0000313" key="3">
    <source>
        <dbReference type="Proteomes" id="UP000509222"/>
    </source>
</evidence>
<dbReference type="PROSITE" id="PS51186">
    <property type="entry name" value="GNAT"/>
    <property type="match status" value="1"/>
</dbReference>
<accession>A0A7H8QFS0</accession>
<sequence length="133" mass="15173">MNGIAELHESIFGGSDDLAGRMIEKKGLRIDVAIHEKRIVGYKIGYALNPEQFYSWLGGVDKVYRNYGIASCLMKRQHQYAENSGYQVIQTKTKNNWRSMLLLNIKNGFDVIGTYTDQDGEIKIILEKSLLKK</sequence>
<dbReference type="InterPro" id="IPR016181">
    <property type="entry name" value="Acyl_CoA_acyltransferase"/>
</dbReference>
<keyword evidence="3" id="KW-1185">Reference proteome</keyword>
<proteinExistence type="predicted"/>
<feature type="domain" description="N-acetyltransferase" evidence="1">
    <location>
        <begin position="1"/>
        <end position="131"/>
    </location>
</feature>
<dbReference type="GO" id="GO:0016747">
    <property type="term" value="F:acyltransferase activity, transferring groups other than amino-acyl groups"/>
    <property type="evidence" value="ECO:0007669"/>
    <property type="project" value="InterPro"/>
</dbReference>